<dbReference type="Proteomes" id="UP000199288">
    <property type="component" value="Unassembled WGS sequence"/>
</dbReference>
<keyword evidence="5 9" id="KW-0064">Aspartyl protease</keyword>
<keyword evidence="8 9" id="KW-0472">Membrane</keyword>
<evidence type="ECO:0000256" key="5">
    <source>
        <dbReference type="ARBA" id="ARBA00022750"/>
    </source>
</evidence>
<gene>
    <name evidence="9" type="primary">lspA</name>
    <name evidence="11" type="ORF">SAMN02910418_01613</name>
</gene>
<evidence type="ECO:0000256" key="9">
    <source>
        <dbReference type="HAMAP-Rule" id="MF_00161"/>
    </source>
</evidence>
<comment type="similarity">
    <text evidence="1 9 10">Belongs to the peptidase A8 family.</text>
</comment>
<sequence>MTSRPRLRPCPDTPLHNGGTVERAAVVHVQNGTELVQRERAPRAAFGIGMAIALACLAIDQATKIWALSALEPGVYHPVLGRAFGLTLVFNSGAAFSFGSGATWIFTIVAAACVICATYALTRITHPAWIIVVAVLLGGSAGNLIDRIFRAPGTFQGHVVDFLSYSNWFVGNVADIFIVGAAIALAILSFTSDPRPGRKLLTDDGTAFDDEEAAGS</sequence>
<keyword evidence="6 9" id="KW-0378">Hydrolase</keyword>
<dbReference type="UniPathway" id="UPA00665"/>
<dbReference type="HAMAP" id="MF_00161">
    <property type="entry name" value="LspA"/>
    <property type="match status" value="1"/>
</dbReference>
<dbReference type="GO" id="GO:0004190">
    <property type="term" value="F:aspartic-type endopeptidase activity"/>
    <property type="evidence" value="ECO:0007669"/>
    <property type="project" value="UniProtKB-UniRule"/>
</dbReference>
<feature type="transmembrane region" description="Helical" evidence="9">
    <location>
        <begin position="128"/>
        <end position="149"/>
    </location>
</feature>
<feature type="active site" evidence="9">
    <location>
        <position position="161"/>
    </location>
</feature>
<dbReference type="AlphaFoldDB" id="A0A1H4B906"/>
<keyword evidence="4 9" id="KW-0812">Transmembrane</keyword>
<evidence type="ECO:0000256" key="2">
    <source>
        <dbReference type="ARBA" id="ARBA00022475"/>
    </source>
</evidence>
<comment type="subcellular location">
    <subcellularLocation>
        <location evidence="9">Cell membrane</location>
        <topology evidence="9">Multi-pass membrane protein</topology>
    </subcellularLocation>
</comment>
<comment type="catalytic activity">
    <reaction evidence="9">
        <text>Release of signal peptides from bacterial membrane prolipoproteins. Hydrolyzes -Xaa-Yaa-Zaa-|-(S,diacylglyceryl)Cys-, in which Xaa is hydrophobic (preferably Leu), and Yaa (Ala or Ser) and Zaa (Gly or Ala) have small, neutral side chains.</text>
        <dbReference type="EC" id="3.4.23.36"/>
    </reaction>
</comment>
<dbReference type="EC" id="3.4.23.36" evidence="9"/>
<name>A0A1H4B906_9ACTO</name>
<dbReference type="PANTHER" id="PTHR33695">
    <property type="entry name" value="LIPOPROTEIN SIGNAL PEPTIDASE"/>
    <property type="match status" value="1"/>
</dbReference>
<evidence type="ECO:0000313" key="11">
    <source>
        <dbReference type="EMBL" id="SEA44607.1"/>
    </source>
</evidence>
<feature type="transmembrane region" description="Helical" evidence="9">
    <location>
        <begin position="104"/>
        <end position="121"/>
    </location>
</feature>
<keyword evidence="2 9" id="KW-1003">Cell membrane</keyword>
<accession>A0A1H4B906</accession>
<keyword evidence="7 9" id="KW-1133">Transmembrane helix</keyword>
<evidence type="ECO:0000256" key="7">
    <source>
        <dbReference type="ARBA" id="ARBA00022989"/>
    </source>
</evidence>
<dbReference type="Pfam" id="PF01252">
    <property type="entry name" value="Peptidase_A8"/>
    <property type="match status" value="1"/>
</dbReference>
<reference evidence="12" key="1">
    <citation type="submission" date="2016-10" db="EMBL/GenBank/DDBJ databases">
        <authorList>
            <person name="Varghese N."/>
            <person name="Submissions S."/>
        </authorList>
    </citation>
    <scope>NUCLEOTIDE SEQUENCE [LARGE SCALE GENOMIC DNA]</scope>
    <source>
        <strain evidence="12">KPR-1</strain>
    </source>
</reference>
<feature type="transmembrane region" description="Helical" evidence="9">
    <location>
        <begin position="169"/>
        <end position="190"/>
    </location>
</feature>
<evidence type="ECO:0000256" key="8">
    <source>
        <dbReference type="ARBA" id="ARBA00023136"/>
    </source>
</evidence>
<comment type="pathway">
    <text evidence="9">Protein modification; lipoprotein biosynthesis (signal peptide cleavage).</text>
</comment>
<evidence type="ECO:0000256" key="1">
    <source>
        <dbReference type="ARBA" id="ARBA00006139"/>
    </source>
</evidence>
<dbReference type="EMBL" id="FNQV01000009">
    <property type="protein sequence ID" value="SEA44607.1"/>
    <property type="molecule type" value="Genomic_DNA"/>
</dbReference>
<dbReference type="NCBIfam" id="TIGR00077">
    <property type="entry name" value="lspA"/>
    <property type="match status" value="1"/>
</dbReference>
<evidence type="ECO:0000256" key="4">
    <source>
        <dbReference type="ARBA" id="ARBA00022692"/>
    </source>
</evidence>
<evidence type="ECO:0000256" key="10">
    <source>
        <dbReference type="RuleBase" id="RU004181"/>
    </source>
</evidence>
<dbReference type="GO" id="GO:0006508">
    <property type="term" value="P:proteolysis"/>
    <property type="evidence" value="ECO:0007669"/>
    <property type="project" value="UniProtKB-KW"/>
</dbReference>
<evidence type="ECO:0000256" key="3">
    <source>
        <dbReference type="ARBA" id="ARBA00022670"/>
    </source>
</evidence>
<proteinExistence type="inferred from homology"/>
<protein>
    <recommendedName>
        <fullName evidence="9">Lipoprotein signal peptidase</fullName>
        <ecNumber evidence="9">3.4.23.36</ecNumber>
    </recommendedName>
    <alternativeName>
        <fullName evidence="9">Prolipoprotein signal peptidase</fullName>
    </alternativeName>
    <alternativeName>
        <fullName evidence="9">Signal peptidase II</fullName>
        <shortName evidence="9">SPase II</shortName>
    </alternativeName>
</protein>
<dbReference type="PANTHER" id="PTHR33695:SF1">
    <property type="entry name" value="LIPOPROTEIN SIGNAL PEPTIDASE"/>
    <property type="match status" value="1"/>
</dbReference>
<dbReference type="InterPro" id="IPR001872">
    <property type="entry name" value="Peptidase_A8"/>
</dbReference>
<organism evidence="11 12">
    <name type="scientific">Bowdeniella nasicola</name>
    <dbReference type="NCBI Taxonomy" id="208480"/>
    <lineage>
        <taxon>Bacteria</taxon>
        <taxon>Bacillati</taxon>
        <taxon>Actinomycetota</taxon>
        <taxon>Actinomycetes</taxon>
        <taxon>Actinomycetales</taxon>
        <taxon>Actinomycetaceae</taxon>
        <taxon>Bowdeniella</taxon>
    </lineage>
</organism>
<comment type="function">
    <text evidence="9">This protein specifically catalyzes the removal of signal peptides from prolipoproteins.</text>
</comment>
<feature type="transmembrane region" description="Helical" evidence="9">
    <location>
        <begin position="44"/>
        <end position="67"/>
    </location>
</feature>
<feature type="active site" evidence="9">
    <location>
        <position position="175"/>
    </location>
</feature>
<dbReference type="PRINTS" id="PR00781">
    <property type="entry name" value="LIPOSIGPTASE"/>
</dbReference>
<evidence type="ECO:0000313" key="12">
    <source>
        <dbReference type="Proteomes" id="UP000199288"/>
    </source>
</evidence>
<evidence type="ECO:0000256" key="6">
    <source>
        <dbReference type="ARBA" id="ARBA00022801"/>
    </source>
</evidence>
<dbReference type="GO" id="GO:0005886">
    <property type="term" value="C:plasma membrane"/>
    <property type="evidence" value="ECO:0007669"/>
    <property type="project" value="UniProtKB-SubCell"/>
</dbReference>
<keyword evidence="3 9" id="KW-0645">Protease</keyword>
<keyword evidence="12" id="KW-1185">Reference proteome</keyword>